<name>A0AAQ5YHW8_AMPOC</name>
<dbReference type="Proteomes" id="UP001501940">
    <property type="component" value="Chromosome 8"/>
</dbReference>
<protein>
    <submittedName>
        <fullName evidence="1">Uncharacterized protein</fullName>
    </submittedName>
</protein>
<dbReference type="AlphaFoldDB" id="A0AAQ5YHW8"/>
<keyword evidence="2" id="KW-1185">Reference proteome</keyword>
<sequence>HDDEFIRSTHQLVPCNHFMYSAERRHFIPVIVIQRLLLEPGINQHGFIVFSKYHGSTSSLITEYIKYKQERLNDLLFFWCCSSLCS</sequence>
<reference evidence="1 2" key="1">
    <citation type="submission" date="2022-01" db="EMBL/GenBank/DDBJ databases">
        <title>A chromosome-scale genome assembly of the false clownfish, Amphiprion ocellaris.</title>
        <authorList>
            <person name="Ryu T."/>
        </authorList>
    </citation>
    <scope>NUCLEOTIDE SEQUENCE [LARGE SCALE GENOMIC DNA]</scope>
</reference>
<evidence type="ECO:0000313" key="2">
    <source>
        <dbReference type="Proteomes" id="UP001501940"/>
    </source>
</evidence>
<reference evidence="1" key="3">
    <citation type="submission" date="2025-09" db="UniProtKB">
        <authorList>
            <consortium name="Ensembl"/>
        </authorList>
    </citation>
    <scope>IDENTIFICATION</scope>
</reference>
<accession>A0AAQ5YHW8</accession>
<organism evidence="1 2">
    <name type="scientific">Amphiprion ocellaris</name>
    <name type="common">Clown anemonefish</name>
    <dbReference type="NCBI Taxonomy" id="80972"/>
    <lineage>
        <taxon>Eukaryota</taxon>
        <taxon>Metazoa</taxon>
        <taxon>Chordata</taxon>
        <taxon>Craniata</taxon>
        <taxon>Vertebrata</taxon>
        <taxon>Euteleostomi</taxon>
        <taxon>Actinopterygii</taxon>
        <taxon>Neopterygii</taxon>
        <taxon>Teleostei</taxon>
        <taxon>Neoteleostei</taxon>
        <taxon>Acanthomorphata</taxon>
        <taxon>Ovalentaria</taxon>
        <taxon>Pomacentridae</taxon>
        <taxon>Amphiprion</taxon>
    </lineage>
</organism>
<proteinExistence type="predicted"/>
<reference evidence="1" key="2">
    <citation type="submission" date="2025-08" db="UniProtKB">
        <authorList>
            <consortium name="Ensembl"/>
        </authorList>
    </citation>
    <scope>IDENTIFICATION</scope>
</reference>
<evidence type="ECO:0000313" key="1">
    <source>
        <dbReference type="Ensembl" id="ENSAOCP00000052507.1"/>
    </source>
</evidence>
<dbReference type="Ensembl" id="ENSAOCT00000042266.1">
    <property type="protein sequence ID" value="ENSAOCP00000052507.1"/>
    <property type="gene ID" value="ENSAOCG00000025667.1"/>
</dbReference>